<dbReference type="GO" id="GO:0010276">
    <property type="term" value="F:phytol kinase activity"/>
    <property type="evidence" value="ECO:0007669"/>
    <property type="project" value="UniProtKB-EC"/>
</dbReference>
<evidence type="ECO:0000259" key="19">
    <source>
        <dbReference type="PROSITE" id="PS50865"/>
    </source>
</evidence>
<keyword evidence="8 17" id="KW-0863">Zinc-finger</keyword>
<feature type="domain" description="MYND-type" evidence="19">
    <location>
        <begin position="75"/>
        <end position="122"/>
    </location>
</feature>
<evidence type="ECO:0000313" key="20">
    <source>
        <dbReference type="EMBL" id="KXZ49637.1"/>
    </source>
</evidence>
<dbReference type="EC" id="2.7.1.182" evidence="15"/>
<evidence type="ECO:0000256" key="15">
    <source>
        <dbReference type="ARBA" id="ARBA00039024"/>
    </source>
</evidence>
<evidence type="ECO:0000256" key="10">
    <source>
        <dbReference type="ARBA" id="ARBA00022833"/>
    </source>
</evidence>
<comment type="subcellular location">
    <subcellularLocation>
        <location evidence="1">Plastid</location>
        <location evidence="1">Chloroplast membrane</location>
        <topology evidence="1">Multi-pass membrane protein</topology>
    </subcellularLocation>
</comment>
<feature type="region of interest" description="Disordered" evidence="18">
    <location>
        <begin position="27"/>
        <end position="46"/>
    </location>
</feature>
<reference evidence="21" key="1">
    <citation type="journal article" date="2016" name="Nat. Commun.">
        <title>The Gonium pectorale genome demonstrates co-option of cell cycle regulation during the evolution of multicellularity.</title>
        <authorList>
            <person name="Hanschen E.R."/>
            <person name="Marriage T.N."/>
            <person name="Ferris P.J."/>
            <person name="Hamaji T."/>
            <person name="Toyoda A."/>
            <person name="Fujiyama A."/>
            <person name="Neme R."/>
            <person name="Noguchi H."/>
            <person name="Minakuchi Y."/>
            <person name="Suzuki M."/>
            <person name="Kawai-Toyooka H."/>
            <person name="Smith D.R."/>
            <person name="Sparks H."/>
            <person name="Anderson J."/>
            <person name="Bakaric R."/>
            <person name="Luria V."/>
            <person name="Karger A."/>
            <person name="Kirschner M.W."/>
            <person name="Durand P.M."/>
            <person name="Michod R.E."/>
            <person name="Nozaki H."/>
            <person name="Olson B.J."/>
        </authorList>
    </citation>
    <scope>NUCLEOTIDE SEQUENCE [LARGE SCALE GENOMIC DNA]</scope>
    <source>
        <strain evidence="21">NIES-2863</strain>
    </source>
</reference>
<accession>A0A150GIK4</accession>
<dbReference type="InterPro" id="IPR039606">
    <property type="entry name" value="Phytol/farnesol_kinase"/>
</dbReference>
<dbReference type="InterPro" id="IPR002893">
    <property type="entry name" value="Znf_MYND"/>
</dbReference>
<evidence type="ECO:0000256" key="13">
    <source>
        <dbReference type="ARBA" id="ARBA00023136"/>
    </source>
</evidence>
<dbReference type="GO" id="GO:0016020">
    <property type="term" value="C:membrane"/>
    <property type="evidence" value="ECO:0007669"/>
    <property type="project" value="UniProtKB-SubCell"/>
</dbReference>
<evidence type="ECO:0000256" key="14">
    <source>
        <dbReference type="ARBA" id="ARBA00024015"/>
    </source>
</evidence>
<evidence type="ECO:0000256" key="6">
    <source>
        <dbReference type="ARBA" id="ARBA00022692"/>
    </source>
</evidence>
<evidence type="ECO:0000256" key="17">
    <source>
        <dbReference type="PROSITE-ProRule" id="PRU00134"/>
    </source>
</evidence>
<sequence>MQLRAHESPAEAATEAEAFETLAAAMDRWAGEEVDEEGGDGGAAPVLEPVLDPALLRLASAMPTPAAARRLLRTCANPGCANLDGDSEVGLRLTPCAGCGEAAYCCRDCWTAHWQAGHRAACARRLGKGG</sequence>
<keyword evidence="3" id="KW-0150">Chloroplast</keyword>
<comment type="similarity">
    <text evidence="2">Belongs to the polyprenol kinase family.</text>
</comment>
<keyword evidence="11" id="KW-0809">Transit peptide</keyword>
<keyword evidence="21" id="KW-1185">Reference proteome</keyword>
<dbReference type="Pfam" id="PF01753">
    <property type="entry name" value="zf-MYND"/>
    <property type="match status" value="1"/>
</dbReference>
<evidence type="ECO:0000256" key="3">
    <source>
        <dbReference type="ARBA" id="ARBA00022528"/>
    </source>
</evidence>
<dbReference type="AlphaFoldDB" id="A0A150GIK4"/>
<keyword evidence="7" id="KW-0479">Metal-binding</keyword>
<protein>
    <recommendedName>
        <fullName evidence="15">phytol kinase</fullName>
        <ecNumber evidence="15">2.7.1.182</ecNumber>
    </recommendedName>
</protein>
<dbReference type="PANTHER" id="PTHR32523:SF8">
    <property type="entry name" value="DOLICHOL KINASE"/>
    <property type="match status" value="1"/>
</dbReference>
<proteinExistence type="inferred from homology"/>
<evidence type="ECO:0000256" key="2">
    <source>
        <dbReference type="ARBA" id="ARBA00010794"/>
    </source>
</evidence>
<evidence type="ECO:0000256" key="11">
    <source>
        <dbReference type="ARBA" id="ARBA00022946"/>
    </source>
</evidence>
<evidence type="ECO:0000256" key="1">
    <source>
        <dbReference type="ARBA" id="ARBA00004508"/>
    </source>
</evidence>
<dbReference type="OrthoDB" id="544200at2759"/>
<keyword evidence="4" id="KW-0934">Plastid</keyword>
<evidence type="ECO:0000256" key="5">
    <source>
        <dbReference type="ARBA" id="ARBA00022679"/>
    </source>
</evidence>
<comment type="pathway">
    <text evidence="14">Cofactor biosynthesis; tocopherol biosynthesis.</text>
</comment>
<evidence type="ECO:0000256" key="7">
    <source>
        <dbReference type="ARBA" id="ARBA00022723"/>
    </source>
</evidence>
<organism evidence="20 21">
    <name type="scientific">Gonium pectorale</name>
    <name type="common">Green alga</name>
    <dbReference type="NCBI Taxonomy" id="33097"/>
    <lineage>
        <taxon>Eukaryota</taxon>
        <taxon>Viridiplantae</taxon>
        <taxon>Chlorophyta</taxon>
        <taxon>core chlorophytes</taxon>
        <taxon>Chlorophyceae</taxon>
        <taxon>CS clade</taxon>
        <taxon>Chlamydomonadales</taxon>
        <taxon>Volvocaceae</taxon>
        <taxon>Gonium</taxon>
    </lineage>
</organism>
<keyword evidence="6" id="KW-0812">Transmembrane</keyword>
<dbReference type="EMBL" id="LSYV01000021">
    <property type="protein sequence ID" value="KXZ49637.1"/>
    <property type="molecule type" value="Genomic_DNA"/>
</dbReference>
<evidence type="ECO:0000256" key="18">
    <source>
        <dbReference type="SAM" id="MobiDB-lite"/>
    </source>
</evidence>
<dbReference type="GO" id="GO:0009507">
    <property type="term" value="C:chloroplast"/>
    <property type="evidence" value="ECO:0007669"/>
    <property type="project" value="UniProtKB-SubCell"/>
</dbReference>
<gene>
    <name evidence="20" type="ORF">GPECTOR_20g494</name>
</gene>
<evidence type="ECO:0000256" key="9">
    <source>
        <dbReference type="ARBA" id="ARBA00022777"/>
    </source>
</evidence>
<dbReference type="PANTHER" id="PTHR32523">
    <property type="entry name" value="PHYTOL KINASE 1, CHLOROPLASTIC"/>
    <property type="match status" value="1"/>
</dbReference>
<evidence type="ECO:0000313" key="21">
    <source>
        <dbReference type="Proteomes" id="UP000075714"/>
    </source>
</evidence>
<comment type="catalytic activity">
    <reaction evidence="16">
        <text>phytol + CTP = phytyl phosphate + CDP + H(+)</text>
        <dbReference type="Rhea" id="RHEA:38055"/>
        <dbReference type="ChEBI" id="CHEBI:15378"/>
        <dbReference type="ChEBI" id="CHEBI:17327"/>
        <dbReference type="ChEBI" id="CHEBI:37563"/>
        <dbReference type="ChEBI" id="CHEBI:58069"/>
        <dbReference type="ChEBI" id="CHEBI:75483"/>
        <dbReference type="EC" id="2.7.1.182"/>
    </reaction>
</comment>
<dbReference type="SUPFAM" id="SSF144232">
    <property type="entry name" value="HIT/MYND zinc finger-like"/>
    <property type="match status" value="1"/>
</dbReference>
<dbReference type="Proteomes" id="UP000075714">
    <property type="component" value="Unassembled WGS sequence"/>
</dbReference>
<dbReference type="GO" id="GO:0008270">
    <property type="term" value="F:zinc ion binding"/>
    <property type="evidence" value="ECO:0007669"/>
    <property type="project" value="UniProtKB-KW"/>
</dbReference>
<evidence type="ECO:0000256" key="8">
    <source>
        <dbReference type="ARBA" id="ARBA00022771"/>
    </source>
</evidence>
<evidence type="ECO:0000256" key="12">
    <source>
        <dbReference type="ARBA" id="ARBA00022989"/>
    </source>
</evidence>
<keyword evidence="13" id="KW-0472">Membrane</keyword>
<dbReference type="PROSITE" id="PS50865">
    <property type="entry name" value="ZF_MYND_2"/>
    <property type="match status" value="1"/>
</dbReference>
<keyword evidence="9" id="KW-0418">Kinase</keyword>
<keyword evidence="12" id="KW-1133">Transmembrane helix</keyword>
<evidence type="ECO:0000256" key="16">
    <source>
        <dbReference type="ARBA" id="ARBA00048889"/>
    </source>
</evidence>
<comment type="caution">
    <text evidence="20">The sequence shown here is derived from an EMBL/GenBank/DDBJ whole genome shotgun (WGS) entry which is preliminary data.</text>
</comment>
<keyword evidence="10" id="KW-0862">Zinc</keyword>
<evidence type="ECO:0000256" key="4">
    <source>
        <dbReference type="ARBA" id="ARBA00022640"/>
    </source>
</evidence>
<name>A0A150GIK4_GONPE</name>
<keyword evidence="5" id="KW-0808">Transferase</keyword>
<dbReference type="PROSITE" id="PS01360">
    <property type="entry name" value="ZF_MYND_1"/>
    <property type="match status" value="1"/>
</dbReference>
<dbReference type="Gene3D" id="6.10.140.2220">
    <property type="match status" value="1"/>
</dbReference>